<name>A0ABV7L1L4_9PROT</name>
<dbReference type="PROSITE" id="PS00571">
    <property type="entry name" value="AMIDASES"/>
    <property type="match status" value="1"/>
</dbReference>
<gene>
    <name evidence="2" type="ORF">ACFOGJ_14920</name>
</gene>
<evidence type="ECO:0000313" key="2">
    <source>
        <dbReference type="EMBL" id="MFC3228535.1"/>
    </source>
</evidence>
<reference evidence="3" key="1">
    <citation type="journal article" date="2019" name="Int. J. Syst. Evol. Microbiol.">
        <title>The Global Catalogue of Microorganisms (GCM) 10K type strain sequencing project: providing services to taxonomists for standard genome sequencing and annotation.</title>
        <authorList>
            <consortium name="The Broad Institute Genomics Platform"/>
            <consortium name="The Broad Institute Genome Sequencing Center for Infectious Disease"/>
            <person name="Wu L."/>
            <person name="Ma J."/>
        </authorList>
    </citation>
    <scope>NUCLEOTIDE SEQUENCE [LARGE SCALE GENOMIC DNA]</scope>
    <source>
        <strain evidence="3">KCTC 42964</strain>
    </source>
</reference>
<evidence type="ECO:0000313" key="3">
    <source>
        <dbReference type="Proteomes" id="UP001595528"/>
    </source>
</evidence>
<dbReference type="Pfam" id="PF01425">
    <property type="entry name" value="Amidase"/>
    <property type="match status" value="1"/>
</dbReference>
<organism evidence="2 3">
    <name type="scientific">Marinibaculum pumilum</name>
    <dbReference type="NCBI Taxonomy" id="1766165"/>
    <lineage>
        <taxon>Bacteria</taxon>
        <taxon>Pseudomonadati</taxon>
        <taxon>Pseudomonadota</taxon>
        <taxon>Alphaproteobacteria</taxon>
        <taxon>Rhodospirillales</taxon>
        <taxon>Rhodospirillaceae</taxon>
        <taxon>Marinibaculum</taxon>
    </lineage>
</organism>
<evidence type="ECO:0000259" key="1">
    <source>
        <dbReference type="Pfam" id="PF01425"/>
    </source>
</evidence>
<dbReference type="RefSeq" id="WP_379901736.1">
    <property type="nucleotide sequence ID" value="NZ_JBHRTR010000028.1"/>
</dbReference>
<sequence length="466" mass="49157">MTHKDLGMAGLVETGARIAKKEVSPVEVTKAMLERVEAFQPKLHAYATVMADEAMADAKRAEEELSRGEVRGPLHGVPVAVKDLCFTKGVSTASGIPALMKFKPEFDATVVEKLRAAGAVILGKIQLTEGALGTHHPDVTIPVNPWNKAMWSGASSSGSGVATAAGLAFGTLGSDTGGSIRFPSYSNHCVGLKPTWGRVSRYGVFPLSESLDHVGPLTRKVEDAAAMMAAISGLDPKDPTTRPEPVPDYLAEMAKGAKGLRIGYDEAYCSKGVEARVTDAIRRALDILKDAGAEIVPVTMPDTSGALGGWVAICAPEAALAHKATYPSRKEIYSEAFGGFLQAGLDLTAADYAAAHIARLNFTGALRLVLEKVDMMISPVMSTSVPTHDRLMEILDAPDGLETLIRFTGPHDSAGVPTITLPAGFDGKDEILGFQLVAWQMGEPALFRAGKAYQDAAGWPQVPPAA</sequence>
<dbReference type="Proteomes" id="UP001595528">
    <property type="component" value="Unassembled WGS sequence"/>
</dbReference>
<keyword evidence="3" id="KW-1185">Reference proteome</keyword>
<accession>A0ABV7L1L4</accession>
<dbReference type="InterPro" id="IPR023631">
    <property type="entry name" value="Amidase_dom"/>
</dbReference>
<dbReference type="PANTHER" id="PTHR11895:SF176">
    <property type="entry name" value="AMIDASE AMID-RELATED"/>
    <property type="match status" value="1"/>
</dbReference>
<feature type="domain" description="Amidase" evidence="1">
    <location>
        <begin position="27"/>
        <end position="446"/>
    </location>
</feature>
<proteinExistence type="predicted"/>
<dbReference type="PANTHER" id="PTHR11895">
    <property type="entry name" value="TRANSAMIDASE"/>
    <property type="match status" value="1"/>
</dbReference>
<dbReference type="Gene3D" id="3.90.1300.10">
    <property type="entry name" value="Amidase signature (AS) domain"/>
    <property type="match status" value="1"/>
</dbReference>
<dbReference type="SUPFAM" id="SSF75304">
    <property type="entry name" value="Amidase signature (AS) enzymes"/>
    <property type="match status" value="1"/>
</dbReference>
<dbReference type="InterPro" id="IPR020556">
    <property type="entry name" value="Amidase_CS"/>
</dbReference>
<dbReference type="InterPro" id="IPR000120">
    <property type="entry name" value="Amidase"/>
</dbReference>
<dbReference type="InterPro" id="IPR036928">
    <property type="entry name" value="AS_sf"/>
</dbReference>
<comment type="caution">
    <text evidence="2">The sequence shown here is derived from an EMBL/GenBank/DDBJ whole genome shotgun (WGS) entry which is preliminary data.</text>
</comment>
<protein>
    <submittedName>
        <fullName evidence="2">Amidase</fullName>
    </submittedName>
</protein>
<dbReference type="EMBL" id="JBHRTR010000028">
    <property type="protein sequence ID" value="MFC3228535.1"/>
    <property type="molecule type" value="Genomic_DNA"/>
</dbReference>